<sequence>MQPWFFAARSLDEQTNQQQQGQQNPRFITRLTLQVCIEIRVDLQSHDTIIKPADPQEKAVDSSSTRSTVGGSQFVTLMQMANDAFGTQSGLINLNQLRRNNPNESTMWFGEMQLTRLQLNCRYLIRVYNVASTTPHAADSPWGKSRVQLSTCLCTPTCARVKPAPWVRPLICHAQGECCFPLRASTHF</sequence>
<keyword evidence="2" id="KW-1185">Reference proteome</keyword>
<dbReference type="EMBL" id="JXXN02000042">
    <property type="protein sequence ID" value="THD28920.1"/>
    <property type="molecule type" value="Genomic_DNA"/>
</dbReference>
<evidence type="ECO:0000313" key="1">
    <source>
        <dbReference type="EMBL" id="THD28920.1"/>
    </source>
</evidence>
<name>A0A4E0S492_FASHE</name>
<comment type="caution">
    <text evidence="1">The sequence shown here is derived from an EMBL/GenBank/DDBJ whole genome shotgun (WGS) entry which is preliminary data.</text>
</comment>
<dbReference type="AlphaFoldDB" id="A0A4E0S492"/>
<accession>A0A4E0S492</accession>
<reference evidence="1" key="1">
    <citation type="submission" date="2019-03" db="EMBL/GenBank/DDBJ databases">
        <title>Improved annotation for the trematode Fasciola hepatica.</title>
        <authorList>
            <person name="Choi Y.-J."/>
            <person name="Martin J."/>
            <person name="Mitreva M."/>
        </authorList>
    </citation>
    <scope>NUCLEOTIDE SEQUENCE [LARGE SCALE GENOMIC DNA]</scope>
</reference>
<organism evidence="1 2">
    <name type="scientific">Fasciola hepatica</name>
    <name type="common">Liver fluke</name>
    <dbReference type="NCBI Taxonomy" id="6192"/>
    <lineage>
        <taxon>Eukaryota</taxon>
        <taxon>Metazoa</taxon>
        <taxon>Spiralia</taxon>
        <taxon>Lophotrochozoa</taxon>
        <taxon>Platyhelminthes</taxon>
        <taxon>Trematoda</taxon>
        <taxon>Digenea</taxon>
        <taxon>Plagiorchiida</taxon>
        <taxon>Echinostomata</taxon>
        <taxon>Echinostomatoidea</taxon>
        <taxon>Fasciolidae</taxon>
        <taxon>Fasciola</taxon>
    </lineage>
</organism>
<protein>
    <submittedName>
        <fullName evidence="1">Uncharacterized protein</fullName>
    </submittedName>
</protein>
<gene>
    <name evidence="1" type="ORF">D915_000247</name>
</gene>
<dbReference type="Proteomes" id="UP000230066">
    <property type="component" value="Unassembled WGS sequence"/>
</dbReference>
<proteinExistence type="predicted"/>
<evidence type="ECO:0000313" key="2">
    <source>
        <dbReference type="Proteomes" id="UP000230066"/>
    </source>
</evidence>